<protein>
    <submittedName>
        <fullName evidence="2">Protocatechuate 3,4-dioxygenase subunit beta</fullName>
    </submittedName>
</protein>
<evidence type="ECO:0000256" key="1">
    <source>
        <dbReference type="SAM" id="MobiDB-lite"/>
    </source>
</evidence>
<dbReference type="EMBL" id="WXXP01001008">
    <property type="protein sequence ID" value="NEK55907.1"/>
    <property type="molecule type" value="Genomic_DNA"/>
</dbReference>
<feature type="non-terminal residue" evidence="2">
    <location>
        <position position="28"/>
    </location>
</feature>
<feature type="region of interest" description="Disordered" evidence="1">
    <location>
        <begin position="1"/>
        <end position="28"/>
    </location>
</feature>
<comment type="caution">
    <text evidence="2">The sequence shown here is derived from an EMBL/GenBank/DDBJ whole genome shotgun (WGS) entry which is preliminary data.</text>
</comment>
<organism evidence="2 3">
    <name type="scientific">Rhizobium leguminosarum</name>
    <dbReference type="NCBI Taxonomy" id="384"/>
    <lineage>
        <taxon>Bacteria</taxon>
        <taxon>Pseudomonadati</taxon>
        <taxon>Pseudomonadota</taxon>
        <taxon>Alphaproteobacteria</taxon>
        <taxon>Hyphomicrobiales</taxon>
        <taxon>Rhizobiaceae</taxon>
        <taxon>Rhizobium/Agrobacterium group</taxon>
        <taxon>Rhizobium</taxon>
    </lineage>
</organism>
<reference evidence="2 3" key="1">
    <citation type="submission" date="2020-01" db="EMBL/GenBank/DDBJ databases">
        <title>Rhizobium genotypes associated with high levels of biological nitrogen fixation by grain legumes in a temperate-maritime cropping system.</title>
        <authorList>
            <person name="Maluk M."/>
            <person name="Francesc Ferrando Molina F."/>
            <person name="Lopez Del Egido L."/>
            <person name="Lafos M."/>
            <person name="Langarica-Fuentes A."/>
            <person name="Gebre Yohannes G."/>
            <person name="Young M.W."/>
            <person name="Martin P."/>
            <person name="Gantlett R."/>
            <person name="Kenicer G."/>
            <person name="Hawes C."/>
            <person name="Begg G.S."/>
            <person name="Quilliam R.S."/>
            <person name="Squire G.R."/>
            <person name="Poole P.S."/>
            <person name="Young P.W."/>
            <person name="Iannetta P.M."/>
            <person name="James E.K."/>
        </authorList>
    </citation>
    <scope>NUCLEOTIDE SEQUENCE [LARGE SCALE GENOMIC DNA]</scope>
    <source>
        <strain evidence="2 3">JHI944</strain>
    </source>
</reference>
<keyword evidence="2" id="KW-0223">Dioxygenase</keyword>
<dbReference type="GO" id="GO:0051213">
    <property type="term" value="F:dioxygenase activity"/>
    <property type="evidence" value="ECO:0007669"/>
    <property type="project" value="UniProtKB-KW"/>
</dbReference>
<name>A0A6P0DUA7_RHILE</name>
<proteinExistence type="predicted"/>
<sequence length="28" mass="3146">MDDSILSPRDFPSHPAYVHSPYGSSVKR</sequence>
<accession>A0A6P0DUA7</accession>
<evidence type="ECO:0000313" key="3">
    <source>
        <dbReference type="Proteomes" id="UP000471409"/>
    </source>
</evidence>
<dbReference type="AlphaFoldDB" id="A0A6P0DUA7"/>
<evidence type="ECO:0000313" key="2">
    <source>
        <dbReference type="EMBL" id="NEK55907.1"/>
    </source>
</evidence>
<dbReference type="Proteomes" id="UP000471409">
    <property type="component" value="Unassembled WGS sequence"/>
</dbReference>
<gene>
    <name evidence="2" type="ORF">GUK36_42520</name>
</gene>
<keyword evidence="2" id="KW-0560">Oxidoreductase</keyword>